<organism evidence="1 2">
    <name type="scientific">Dreissena polymorpha</name>
    <name type="common">Zebra mussel</name>
    <name type="synonym">Mytilus polymorpha</name>
    <dbReference type="NCBI Taxonomy" id="45954"/>
    <lineage>
        <taxon>Eukaryota</taxon>
        <taxon>Metazoa</taxon>
        <taxon>Spiralia</taxon>
        <taxon>Lophotrochozoa</taxon>
        <taxon>Mollusca</taxon>
        <taxon>Bivalvia</taxon>
        <taxon>Autobranchia</taxon>
        <taxon>Heteroconchia</taxon>
        <taxon>Euheterodonta</taxon>
        <taxon>Imparidentia</taxon>
        <taxon>Neoheterodontei</taxon>
        <taxon>Myida</taxon>
        <taxon>Dreissenoidea</taxon>
        <taxon>Dreissenidae</taxon>
        <taxon>Dreissena</taxon>
    </lineage>
</organism>
<comment type="caution">
    <text evidence="1">The sequence shown here is derived from an EMBL/GenBank/DDBJ whole genome shotgun (WGS) entry which is preliminary data.</text>
</comment>
<evidence type="ECO:0000313" key="2">
    <source>
        <dbReference type="Proteomes" id="UP000828390"/>
    </source>
</evidence>
<evidence type="ECO:0000313" key="1">
    <source>
        <dbReference type="EMBL" id="KAH3872411.1"/>
    </source>
</evidence>
<reference evidence="1" key="1">
    <citation type="journal article" date="2019" name="bioRxiv">
        <title>The Genome of the Zebra Mussel, Dreissena polymorpha: A Resource for Invasive Species Research.</title>
        <authorList>
            <person name="McCartney M.A."/>
            <person name="Auch B."/>
            <person name="Kono T."/>
            <person name="Mallez S."/>
            <person name="Zhang Y."/>
            <person name="Obille A."/>
            <person name="Becker A."/>
            <person name="Abrahante J.E."/>
            <person name="Garbe J."/>
            <person name="Badalamenti J.P."/>
            <person name="Herman A."/>
            <person name="Mangelson H."/>
            <person name="Liachko I."/>
            <person name="Sullivan S."/>
            <person name="Sone E.D."/>
            <person name="Koren S."/>
            <person name="Silverstein K.A.T."/>
            <person name="Beckman K.B."/>
            <person name="Gohl D.M."/>
        </authorList>
    </citation>
    <scope>NUCLEOTIDE SEQUENCE</scope>
    <source>
        <strain evidence="1">Duluth1</strain>
        <tissue evidence="1">Whole animal</tissue>
    </source>
</reference>
<dbReference type="EMBL" id="JAIWYP010000002">
    <property type="protein sequence ID" value="KAH3872411.1"/>
    <property type="molecule type" value="Genomic_DNA"/>
</dbReference>
<dbReference type="Proteomes" id="UP000828390">
    <property type="component" value="Unassembled WGS sequence"/>
</dbReference>
<reference evidence="1" key="2">
    <citation type="submission" date="2020-11" db="EMBL/GenBank/DDBJ databases">
        <authorList>
            <person name="McCartney M.A."/>
            <person name="Auch B."/>
            <person name="Kono T."/>
            <person name="Mallez S."/>
            <person name="Becker A."/>
            <person name="Gohl D.M."/>
            <person name="Silverstein K.A.T."/>
            <person name="Koren S."/>
            <person name="Bechman K.B."/>
            <person name="Herman A."/>
            <person name="Abrahante J.E."/>
            <person name="Garbe J."/>
        </authorList>
    </citation>
    <scope>NUCLEOTIDE SEQUENCE</scope>
    <source>
        <strain evidence="1">Duluth1</strain>
        <tissue evidence="1">Whole animal</tissue>
    </source>
</reference>
<gene>
    <name evidence="1" type="ORF">DPMN_035627</name>
</gene>
<accession>A0A9D4MC73</accession>
<dbReference type="AlphaFoldDB" id="A0A9D4MC73"/>
<protein>
    <submittedName>
        <fullName evidence="1">Uncharacterized protein</fullName>
    </submittedName>
</protein>
<name>A0A9D4MC73_DREPO</name>
<keyword evidence="2" id="KW-1185">Reference proteome</keyword>
<proteinExistence type="predicted"/>
<sequence>MFKIAVEKLKGVGSKPKVNTKDIKSQAQRVPETVQVSVHSDAASNIDQCIQALEDTIGLGYTKKVIELDKDVFSEMSDSEV</sequence>